<proteinExistence type="inferred from homology"/>
<dbReference type="PANTHER" id="PTHR11178:SF51">
    <property type="entry name" value="FE_S BIOGENESIS PROTEIN NFUA"/>
    <property type="match status" value="1"/>
</dbReference>
<dbReference type="Gene3D" id="2.60.300.12">
    <property type="entry name" value="HesB-like domain"/>
    <property type="match status" value="1"/>
</dbReference>
<evidence type="ECO:0000259" key="6">
    <source>
        <dbReference type="Pfam" id="PF01106"/>
    </source>
</evidence>
<dbReference type="EMBL" id="RRZD01000008">
    <property type="protein sequence ID" value="MBE0400487.1"/>
    <property type="molecule type" value="Genomic_DNA"/>
</dbReference>
<evidence type="ECO:0000256" key="2">
    <source>
        <dbReference type="ARBA" id="ARBA00022723"/>
    </source>
</evidence>
<gene>
    <name evidence="5 8" type="primary">nfuA</name>
    <name evidence="8" type="ORF">EI168_10265</name>
</gene>
<dbReference type="InterPro" id="IPR000361">
    <property type="entry name" value="ATAP_core_dom"/>
</dbReference>
<dbReference type="InterPro" id="IPR001075">
    <property type="entry name" value="NIF_FeS_clus_asmbl_NifU_C"/>
</dbReference>
<dbReference type="NCBIfam" id="TIGR03341">
    <property type="entry name" value="YhgI_GntY"/>
    <property type="match status" value="1"/>
</dbReference>
<feature type="binding site" evidence="5">
    <location>
        <position position="167"/>
    </location>
    <ligand>
        <name>[4Fe-4S] cluster</name>
        <dbReference type="ChEBI" id="CHEBI:49883"/>
    </ligand>
</feature>
<dbReference type="Pfam" id="PF01521">
    <property type="entry name" value="Fe-S_biosyn"/>
    <property type="match status" value="1"/>
</dbReference>
<accession>A0ABR9F1Y1</accession>
<dbReference type="Pfam" id="PF01106">
    <property type="entry name" value="NifU"/>
    <property type="match status" value="1"/>
</dbReference>
<keyword evidence="4 5" id="KW-0411">Iron-sulfur</keyword>
<comment type="subunit">
    <text evidence="5">Homodimer.</text>
</comment>
<dbReference type="SUPFAM" id="SSF89360">
    <property type="entry name" value="HesB-like domain"/>
    <property type="match status" value="1"/>
</dbReference>
<dbReference type="RefSeq" id="WP_096280024.1">
    <property type="nucleotide sequence ID" value="NZ_CBCSBM010000006.1"/>
</dbReference>
<dbReference type="PANTHER" id="PTHR11178">
    <property type="entry name" value="IRON-SULFUR CLUSTER SCAFFOLD PROTEIN NFU-RELATED"/>
    <property type="match status" value="1"/>
</dbReference>
<evidence type="ECO:0000256" key="3">
    <source>
        <dbReference type="ARBA" id="ARBA00023004"/>
    </source>
</evidence>
<feature type="domain" description="NIF system FeS cluster assembly NifU C-terminal" evidence="6">
    <location>
        <begin position="126"/>
        <end position="190"/>
    </location>
</feature>
<sequence>MTTTSENNTSVDTQGIDITDSAQEYLSELLEKQNVEGIAVRIFITQPGTPYAETCLAYCRPGEEEPTDVTLELAKINVFLDKNSLAFLEEAVVDFNADRMGGQLTIKAPNAKMPKVNADSPLEDRINYVLYSEINPGLAAHGGEIKLIELTEQQYAVLAFGGGCQGCSAVDLTLKDGVEKTLMERIPELAGIRDVTDHSDTTNAYYQ</sequence>
<evidence type="ECO:0000256" key="4">
    <source>
        <dbReference type="ARBA" id="ARBA00023014"/>
    </source>
</evidence>
<organism evidence="8 9">
    <name type="scientific">Halomonas casei</name>
    <dbReference type="NCBI Taxonomy" id="2742613"/>
    <lineage>
        <taxon>Bacteria</taxon>
        <taxon>Pseudomonadati</taxon>
        <taxon>Pseudomonadota</taxon>
        <taxon>Gammaproteobacteria</taxon>
        <taxon>Oceanospirillales</taxon>
        <taxon>Halomonadaceae</taxon>
        <taxon>Halomonas</taxon>
    </lineage>
</organism>
<dbReference type="InterPro" id="IPR034904">
    <property type="entry name" value="FSCA_dom_sf"/>
</dbReference>
<keyword evidence="2 5" id="KW-0479">Metal-binding</keyword>
<comment type="similarity">
    <text evidence="5">Belongs to the NfuA family.</text>
</comment>
<evidence type="ECO:0000313" key="9">
    <source>
        <dbReference type="Proteomes" id="UP001645039"/>
    </source>
</evidence>
<keyword evidence="1 5" id="KW-0004">4Fe-4S</keyword>
<evidence type="ECO:0000313" key="8">
    <source>
        <dbReference type="EMBL" id="MBE0400487.1"/>
    </source>
</evidence>
<name>A0ABR9F1Y1_9GAMM</name>
<dbReference type="InterPro" id="IPR017726">
    <property type="entry name" value="Fe/S_biogenesis_protein_NfuA"/>
</dbReference>
<keyword evidence="9" id="KW-1185">Reference proteome</keyword>
<keyword evidence="3 5" id="KW-0408">Iron</keyword>
<dbReference type="InterPro" id="IPR035903">
    <property type="entry name" value="HesB-like_dom_sf"/>
</dbReference>
<dbReference type="Gene3D" id="3.30.300.130">
    <property type="entry name" value="Fe-S cluster assembly (FSCA)"/>
    <property type="match status" value="1"/>
</dbReference>
<comment type="function">
    <text evidence="5">Involved in iron-sulfur cluster biogenesis. Binds a 4Fe-4S cluster, can transfer this cluster to apoproteins, and thereby intervenes in the maturation of Fe/S proteins. Could also act as a scaffold/chaperone for damaged Fe/S proteins.</text>
</comment>
<evidence type="ECO:0000256" key="5">
    <source>
        <dbReference type="HAMAP-Rule" id="MF_01637"/>
    </source>
</evidence>
<comment type="cofactor">
    <cofactor evidence="5">
        <name>[4Fe-4S] cluster</name>
        <dbReference type="ChEBI" id="CHEBI:49883"/>
    </cofactor>
    <text evidence="5">Binds 1 [4Fe-4S] cluster per subunit. The cluster is presumably bound at the interface of two monomers.</text>
</comment>
<dbReference type="Proteomes" id="UP001645039">
    <property type="component" value="Unassembled WGS sequence"/>
</dbReference>
<dbReference type="HAMAP" id="MF_01637">
    <property type="entry name" value="Fe_S_biogen_NfuA"/>
    <property type="match status" value="1"/>
</dbReference>
<comment type="caution">
    <text evidence="8">The sequence shown here is derived from an EMBL/GenBank/DDBJ whole genome shotgun (WGS) entry which is preliminary data.</text>
</comment>
<reference evidence="8 9" key="1">
    <citation type="submission" date="2020-07" db="EMBL/GenBank/DDBJ databases">
        <title>Halophilic bacteria isolated from french cheeses.</title>
        <authorList>
            <person name="Kothe C.I."/>
            <person name="Farah-Kraiem B."/>
            <person name="Renault P."/>
            <person name="Dridi B."/>
        </authorList>
    </citation>
    <scope>NUCLEOTIDE SEQUENCE [LARGE SCALE GENOMIC DNA]</scope>
    <source>
        <strain evidence="8 9">FME1</strain>
    </source>
</reference>
<evidence type="ECO:0000259" key="7">
    <source>
        <dbReference type="Pfam" id="PF01521"/>
    </source>
</evidence>
<protein>
    <recommendedName>
        <fullName evidence="5">Fe/S biogenesis protein NfuA</fullName>
    </recommendedName>
</protein>
<feature type="binding site" evidence="5">
    <location>
        <position position="164"/>
    </location>
    <ligand>
        <name>[4Fe-4S] cluster</name>
        <dbReference type="ChEBI" id="CHEBI:49883"/>
    </ligand>
</feature>
<evidence type="ECO:0000256" key="1">
    <source>
        <dbReference type="ARBA" id="ARBA00022485"/>
    </source>
</evidence>
<feature type="domain" description="Core" evidence="7">
    <location>
        <begin position="16"/>
        <end position="112"/>
    </location>
</feature>
<dbReference type="SUPFAM" id="SSF117916">
    <property type="entry name" value="Fe-S cluster assembly (FSCA) domain-like"/>
    <property type="match status" value="1"/>
</dbReference>